<reference evidence="1" key="1">
    <citation type="submission" date="2022-12" db="EMBL/GenBank/DDBJ databases">
        <title>New Phytohabitans aurantiacus sp. RD004123 nov., an actinomycete isolated from soil.</title>
        <authorList>
            <person name="Triningsih D.W."/>
            <person name="Harunari E."/>
            <person name="Igarashi Y."/>
        </authorList>
    </citation>
    <scope>NUCLEOTIDE SEQUENCE</scope>
    <source>
        <strain evidence="1">RD004123</strain>
    </source>
</reference>
<protein>
    <submittedName>
        <fullName evidence="1">Uncharacterized protein</fullName>
    </submittedName>
</protein>
<evidence type="ECO:0000313" key="1">
    <source>
        <dbReference type="EMBL" id="GLI02330.1"/>
    </source>
</evidence>
<proteinExistence type="predicted"/>
<accession>A0ABQ5R8Q6</accession>
<evidence type="ECO:0000313" key="2">
    <source>
        <dbReference type="Proteomes" id="UP001144280"/>
    </source>
</evidence>
<gene>
    <name evidence="1" type="ORF">Pa4123_76080</name>
</gene>
<comment type="caution">
    <text evidence="1">The sequence shown here is derived from an EMBL/GenBank/DDBJ whole genome shotgun (WGS) entry which is preliminary data.</text>
</comment>
<name>A0ABQ5R8Q6_9ACTN</name>
<keyword evidence="2" id="KW-1185">Reference proteome</keyword>
<sequence length="180" mass="19319">MKRGWGCLTSLGLGGLALLFAIVVAVVAISRGQEVKSVDASGKIEFYSAKGGEYSAEEIADRQTALEKELAEVKEQAESRAGTTNVAPPPVSLTGTWQGADGVAQYDLQQYGTYVVVQERTVYGITAVGQGTFDGQHLELSYQAFNYTTGQASLDLVDDRTLSGYFNNSMYGQSPATLRR</sequence>
<dbReference type="Proteomes" id="UP001144280">
    <property type="component" value="Unassembled WGS sequence"/>
</dbReference>
<organism evidence="1 2">
    <name type="scientific">Phytohabitans aurantiacus</name>
    <dbReference type="NCBI Taxonomy" id="3016789"/>
    <lineage>
        <taxon>Bacteria</taxon>
        <taxon>Bacillati</taxon>
        <taxon>Actinomycetota</taxon>
        <taxon>Actinomycetes</taxon>
        <taxon>Micromonosporales</taxon>
        <taxon>Micromonosporaceae</taxon>
    </lineage>
</organism>
<dbReference type="EMBL" id="BSDI01000059">
    <property type="protein sequence ID" value="GLI02330.1"/>
    <property type="molecule type" value="Genomic_DNA"/>
</dbReference>